<keyword evidence="5" id="KW-0812">Transmembrane</keyword>
<keyword evidence="7" id="KW-1133">Transmembrane helix</keyword>
<keyword evidence="3" id="KW-1003">Cell membrane</keyword>
<evidence type="ECO:0000256" key="8">
    <source>
        <dbReference type="ARBA" id="ARBA00023136"/>
    </source>
</evidence>
<accession>A0A486RMQ9</accession>
<dbReference type="PANTHER" id="PTHR33121:SF79">
    <property type="entry name" value="CYCLIC DI-GMP PHOSPHODIESTERASE PDED-RELATED"/>
    <property type="match status" value="1"/>
</dbReference>
<evidence type="ECO:0000256" key="4">
    <source>
        <dbReference type="ARBA" id="ARBA00022636"/>
    </source>
</evidence>
<dbReference type="GO" id="GO:0071111">
    <property type="term" value="F:cyclic-guanylate-specific phosphodiesterase activity"/>
    <property type="evidence" value="ECO:0007669"/>
    <property type="project" value="UniProtKB-EC"/>
</dbReference>
<evidence type="ECO:0000256" key="9">
    <source>
        <dbReference type="ARBA" id="ARBA00034290"/>
    </source>
</evidence>
<dbReference type="PANTHER" id="PTHR33121">
    <property type="entry name" value="CYCLIC DI-GMP PHOSPHODIESTERASE PDEF"/>
    <property type="match status" value="1"/>
</dbReference>
<dbReference type="Pfam" id="PF12792">
    <property type="entry name" value="CSS-motif"/>
    <property type="match status" value="1"/>
</dbReference>
<dbReference type="SMART" id="SM00052">
    <property type="entry name" value="EAL"/>
    <property type="match status" value="1"/>
</dbReference>
<feature type="domain" description="EAL" evidence="10">
    <location>
        <begin position="266"/>
        <end position="515"/>
    </location>
</feature>
<keyword evidence="8" id="KW-0472">Membrane</keyword>
<sequence>MQTAQKVITAYRRKRIIVCLLVALVTLGATLAIRFISQRSENEDYIRTAASQRVAALNNILRPLSAERTTLLPLVGKRCPDIHLTLRKMAASLQTVRSVVLVKDGIVYCSSIFGQRQADLHQLQPSLPAPHPLLLFSTEKSLLKGTPVLIQWYPTPESGQYGVMLIVNIELLGTLILNEKSSLISDVSLQVGDRYFSSRDGLLDKTHTPQGTVIYRQRSSEFPFTINISGPGASTIALEELPGELPLALIFSLLMTGIAWLATAGRMSFSREISLGISAREFALWCQPLQDARSGRCCGVEILLRWNNPRRGAISPEVFIPIAEGDNLIIPLTRYVIAETARRLDVFPSDRQFHIAINVAARHFANGLLLHDLHNYWFSMNPVQQLVVELTERDVLQDGDQHMAEDLHLKGVQLAIDDFGTGNSSLSWLEKLRPDVLKIDRSFTSSVGIDSVNATVTDIIISLANRLNIITVAEGVETLEQESYLRNHGVDVLQGFYYARPMPVEAFPAWLASQEATE</sequence>
<evidence type="ECO:0000256" key="6">
    <source>
        <dbReference type="ARBA" id="ARBA00022801"/>
    </source>
</evidence>
<dbReference type="Gene3D" id="3.20.20.450">
    <property type="entry name" value="EAL domain"/>
    <property type="match status" value="1"/>
</dbReference>
<dbReference type="InterPro" id="IPR001633">
    <property type="entry name" value="EAL_dom"/>
</dbReference>
<proteinExistence type="predicted"/>
<gene>
    <name evidence="11" type="primary">ycgG_2</name>
    <name evidence="11" type="ORF">SAMEA4873656_01997</name>
</gene>
<keyword evidence="4" id="KW-0973">c-di-GMP</keyword>
<comment type="catalytic activity">
    <reaction evidence="9">
        <text>3',3'-c-di-GMP + H2O = 5'-phosphoguanylyl(3'-&gt;5')guanosine + H(+)</text>
        <dbReference type="Rhea" id="RHEA:24902"/>
        <dbReference type="ChEBI" id="CHEBI:15377"/>
        <dbReference type="ChEBI" id="CHEBI:15378"/>
        <dbReference type="ChEBI" id="CHEBI:58754"/>
        <dbReference type="ChEBI" id="CHEBI:58805"/>
        <dbReference type="EC" id="3.1.4.52"/>
    </reaction>
</comment>
<dbReference type="EMBL" id="CAAHCZ010000002">
    <property type="protein sequence ID" value="VGM02974.1"/>
    <property type="molecule type" value="Genomic_DNA"/>
</dbReference>
<evidence type="ECO:0000256" key="3">
    <source>
        <dbReference type="ARBA" id="ARBA00022475"/>
    </source>
</evidence>
<dbReference type="EC" id="3.1.4.52" evidence="2"/>
<dbReference type="CDD" id="cd01948">
    <property type="entry name" value="EAL"/>
    <property type="match status" value="1"/>
</dbReference>
<organism evidence="11">
    <name type="scientific">Klebsiella pneumoniae</name>
    <dbReference type="NCBI Taxonomy" id="573"/>
    <lineage>
        <taxon>Bacteria</taxon>
        <taxon>Pseudomonadati</taxon>
        <taxon>Pseudomonadota</taxon>
        <taxon>Gammaproteobacteria</taxon>
        <taxon>Enterobacterales</taxon>
        <taxon>Enterobacteriaceae</taxon>
        <taxon>Klebsiella/Raoultella group</taxon>
        <taxon>Klebsiella</taxon>
        <taxon>Klebsiella pneumoniae complex</taxon>
    </lineage>
</organism>
<dbReference type="InterPro" id="IPR035919">
    <property type="entry name" value="EAL_sf"/>
</dbReference>
<keyword evidence="6" id="KW-0378">Hydrolase</keyword>
<dbReference type="GO" id="GO:0005886">
    <property type="term" value="C:plasma membrane"/>
    <property type="evidence" value="ECO:0007669"/>
    <property type="project" value="UniProtKB-SubCell"/>
</dbReference>
<name>A0A486RMQ9_KLEPN</name>
<comment type="subcellular location">
    <subcellularLocation>
        <location evidence="1">Cell membrane</location>
        <topology evidence="1">Multi-pass membrane protein</topology>
    </subcellularLocation>
</comment>
<evidence type="ECO:0000313" key="11">
    <source>
        <dbReference type="EMBL" id="VGM02974.1"/>
    </source>
</evidence>
<evidence type="ECO:0000256" key="2">
    <source>
        <dbReference type="ARBA" id="ARBA00012282"/>
    </source>
</evidence>
<dbReference type="PROSITE" id="PS50883">
    <property type="entry name" value="EAL"/>
    <property type="match status" value="1"/>
</dbReference>
<dbReference type="AlphaFoldDB" id="A0A486RMQ9"/>
<dbReference type="Pfam" id="PF00563">
    <property type="entry name" value="EAL"/>
    <property type="match status" value="1"/>
</dbReference>
<protein>
    <recommendedName>
        <fullName evidence="2">cyclic-guanylate-specific phosphodiesterase</fullName>
        <ecNumber evidence="2">3.1.4.52</ecNumber>
    </recommendedName>
</protein>
<dbReference type="InterPro" id="IPR024744">
    <property type="entry name" value="CSS-motif_dom"/>
</dbReference>
<dbReference type="SUPFAM" id="SSF141868">
    <property type="entry name" value="EAL domain-like"/>
    <property type="match status" value="1"/>
</dbReference>
<evidence type="ECO:0000259" key="10">
    <source>
        <dbReference type="PROSITE" id="PS50883"/>
    </source>
</evidence>
<reference evidence="11" key="1">
    <citation type="submission" date="2019-03" db="EMBL/GenBank/DDBJ databases">
        <authorList>
            <consortium name="Pathogen Informatics"/>
        </authorList>
    </citation>
    <scope>NUCLEOTIDE SEQUENCE</scope>
    <source>
        <strain evidence="11">5012STDY7626466</strain>
    </source>
</reference>
<evidence type="ECO:0000256" key="1">
    <source>
        <dbReference type="ARBA" id="ARBA00004651"/>
    </source>
</evidence>
<dbReference type="InterPro" id="IPR050706">
    <property type="entry name" value="Cyclic-di-GMP_PDE-like"/>
</dbReference>
<evidence type="ECO:0000256" key="7">
    <source>
        <dbReference type="ARBA" id="ARBA00022989"/>
    </source>
</evidence>
<evidence type="ECO:0000256" key="5">
    <source>
        <dbReference type="ARBA" id="ARBA00022692"/>
    </source>
</evidence>